<evidence type="ECO:0000256" key="3">
    <source>
        <dbReference type="ARBA" id="ARBA00023002"/>
    </source>
</evidence>
<evidence type="ECO:0000313" key="4">
    <source>
        <dbReference type="EMBL" id="KJX94641.1"/>
    </source>
</evidence>
<dbReference type="AlphaFoldDB" id="A0A0F4GB73"/>
<dbReference type="PRINTS" id="PR00081">
    <property type="entry name" value="GDHRDH"/>
</dbReference>
<protein>
    <submittedName>
        <fullName evidence="4">Short chain dehydrogenase like protein</fullName>
    </submittedName>
</protein>
<keyword evidence="5" id="KW-1185">Reference proteome</keyword>
<dbReference type="InterPro" id="IPR036291">
    <property type="entry name" value="NAD(P)-bd_dom_sf"/>
</dbReference>
<dbReference type="CDD" id="cd05233">
    <property type="entry name" value="SDR_c"/>
    <property type="match status" value="1"/>
</dbReference>
<dbReference type="Pfam" id="PF13561">
    <property type="entry name" value="adh_short_C2"/>
    <property type="match status" value="1"/>
</dbReference>
<dbReference type="PRINTS" id="PR00080">
    <property type="entry name" value="SDRFAMILY"/>
</dbReference>
<dbReference type="GO" id="GO:0016491">
    <property type="term" value="F:oxidoreductase activity"/>
    <property type="evidence" value="ECO:0007669"/>
    <property type="project" value="UniProtKB-KW"/>
</dbReference>
<keyword evidence="2" id="KW-0521">NADP</keyword>
<comment type="caution">
    <text evidence="4">The sequence shown here is derived from an EMBL/GenBank/DDBJ whole genome shotgun (WGS) entry which is preliminary data.</text>
</comment>
<proteinExistence type="inferred from homology"/>
<organism evidence="4 5">
    <name type="scientific">Zymoseptoria brevis</name>
    <dbReference type="NCBI Taxonomy" id="1047168"/>
    <lineage>
        <taxon>Eukaryota</taxon>
        <taxon>Fungi</taxon>
        <taxon>Dikarya</taxon>
        <taxon>Ascomycota</taxon>
        <taxon>Pezizomycotina</taxon>
        <taxon>Dothideomycetes</taxon>
        <taxon>Dothideomycetidae</taxon>
        <taxon>Mycosphaerellales</taxon>
        <taxon>Mycosphaerellaceae</taxon>
        <taxon>Zymoseptoria</taxon>
    </lineage>
</organism>
<comment type="similarity">
    <text evidence="1">Belongs to the short-chain dehydrogenases/reductases (SDR) family.</text>
</comment>
<dbReference type="STRING" id="1047168.A0A0F4GB73"/>
<dbReference type="PANTHER" id="PTHR24321">
    <property type="entry name" value="DEHYDROGENASES, SHORT CHAIN"/>
    <property type="match status" value="1"/>
</dbReference>
<reference evidence="4 5" key="1">
    <citation type="submission" date="2015-03" db="EMBL/GenBank/DDBJ databases">
        <title>RNA-seq based gene annotation and comparative genomics of four Zymoseptoria species reveal species-specific pathogenicity related genes and transposable element activity.</title>
        <authorList>
            <person name="Grandaubert J."/>
            <person name="Bhattacharyya A."/>
            <person name="Stukenbrock E.H."/>
        </authorList>
    </citation>
    <scope>NUCLEOTIDE SEQUENCE [LARGE SCALE GENOMIC DNA]</scope>
    <source>
        <strain evidence="4 5">Zb18110</strain>
    </source>
</reference>
<dbReference type="FunFam" id="3.40.50.720:FF:000084">
    <property type="entry name" value="Short-chain dehydrogenase reductase"/>
    <property type="match status" value="1"/>
</dbReference>
<dbReference type="PANTHER" id="PTHR24321:SF12">
    <property type="entry name" value="SHORT-CHAIN DEHYDROGENASE_REDUCTASE FAMILY, PUTATIVE (AFU_ORTHOLOGUE AFUA_5G14340)-RELATED"/>
    <property type="match status" value="1"/>
</dbReference>
<sequence length="263" mass="27617">MTLFHGVALVTGAASGIGQAIAASFAQEGCRTIVVADRNADGLLETERLVQTAAGSDGVTVLRIAMDVLQEDQITNLISRAVEAFGRIDYAVNAAGILSNNERSHETTTPDFDRINGVNYRGCWLTSRAEIQQMLKQEPSPTHDGRPGSRGSIVNIASQLGIVGRPAAAAYCASKAAVISMTRCDAIDYSKDDIRVNCVCPGVIDTPMTRPNMDVLGPAIAIAPMNRAGTAQEVADAVLFLSSSKASFVQGAAMVVDGGYTIN</sequence>
<evidence type="ECO:0000313" key="5">
    <source>
        <dbReference type="Proteomes" id="UP000033647"/>
    </source>
</evidence>
<dbReference type="SUPFAM" id="SSF51735">
    <property type="entry name" value="NAD(P)-binding Rossmann-fold domains"/>
    <property type="match status" value="1"/>
</dbReference>
<name>A0A0F4GB73_9PEZI</name>
<dbReference type="OrthoDB" id="5840532at2759"/>
<gene>
    <name evidence="4" type="ORF">TI39_contig4170g00007</name>
</gene>
<dbReference type="InterPro" id="IPR002347">
    <property type="entry name" value="SDR_fam"/>
</dbReference>
<dbReference type="Proteomes" id="UP000033647">
    <property type="component" value="Unassembled WGS sequence"/>
</dbReference>
<dbReference type="Gene3D" id="3.40.50.720">
    <property type="entry name" value="NAD(P)-binding Rossmann-like Domain"/>
    <property type="match status" value="1"/>
</dbReference>
<evidence type="ECO:0000256" key="2">
    <source>
        <dbReference type="ARBA" id="ARBA00022857"/>
    </source>
</evidence>
<evidence type="ECO:0000256" key="1">
    <source>
        <dbReference type="ARBA" id="ARBA00006484"/>
    </source>
</evidence>
<accession>A0A0F4GB73</accession>
<dbReference type="EMBL" id="LAFY01004129">
    <property type="protein sequence ID" value="KJX94641.1"/>
    <property type="molecule type" value="Genomic_DNA"/>
</dbReference>
<keyword evidence="3" id="KW-0560">Oxidoreductase</keyword>